<protein>
    <submittedName>
        <fullName evidence="3">Enoyl-(Acyl carrier protein) reductase</fullName>
    </submittedName>
</protein>
<comment type="similarity">
    <text evidence="1">Belongs to the short-chain dehydrogenases/reductases (SDR) family.</text>
</comment>
<reference evidence="3 4" key="1">
    <citation type="submission" date="2016-10" db="EMBL/GenBank/DDBJ databases">
        <authorList>
            <person name="de Groot N.N."/>
        </authorList>
    </citation>
    <scope>NUCLEOTIDE SEQUENCE [LARGE SCALE GENOMIC DNA]</scope>
    <source>
        <strain evidence="3 4">CGMCC 4.5681</strain>
    </source>
</reference>
<dbReference type="STRING" id="683260.SAMN05421874_10499"/>
<organism evidence="3 4">
    <name type="scientific">Nonomuraea maritima</name>
    <dbReference type="NCBI Taxonomy" id="683260"/>
    <lineage>
        <taxon>Bacteria</taxon>
        <taxon>Bacillati</taxon>
        <taxon>Actinomycetota</taxon>
        <taxon>Actinomycetes</taxon>
        <taxon>Streptosporangiales</taxon>
        <taxon>Streptosporangiaceae</taxon>
        <taxon>Nonomuraea</taxon>
    </lineage>
</organism>
<dbReference type="InterPro" id="IPR036291">
    <property type="entry name" value="NAD(P)-bd_dom_sf"/>
</dbReference>
<dbReference type="Gene3D" id="3.40.50.720">
    <property type="entry name" value="NAD(P)-binding Rossmann-like Domain"/>
    <property type="match status" value="1"/>
</dbReference>
<accession>A0A1G8XSS1</accession>
<evidence type="ECO:0000313" key="3">
    <source>
        <dbReference type="EMBL" id="SDJ92820.1"/>
    </source>
</evidence>
<evidence type="ECO:0000256" key="2">
    <source>
        <dbReference type="ARBA" id="ARBA00023002"/>
    </source>
</evidence>
<dbReference type="Pfam" id="PF13561">
    <property type="entry name" value="adh_short_C2"/>
    <property type="match status" value="1"/>
</dbReference>
<dbReference type="InterPro" id="IPR051122">
    <property type="entry name" value="SDR_DHRS6-like"/>
</dbReference>
<evidence type="ECO:0000313" key="4">
    <source>
        <dbReference type="Proteomes" id="UP000198683"/>
    </source>
</evidence>
<evidence type="ECO:0000256" key="1">
    <source>
        <dbReference type="ARBA" id="ARBA00006484"/>
    </source>
</evidence>
<dbReference type="EMBL" id="FNFB01000004">
    <property type="protein sequence ID" value="SDJ92820.1"/>
    <property type="molecule type" value="Genomic_DNA"/>
</dbReference>
<dbReference type="PANTHER" id="PTHR43477">
    <property type="entry name" value="DIHYDROANTICAPSIN 7-DEHYDROGENASE"/>
    <property type="match status" value="1"/>
</dbReference>
<keyword evidence="2" id="KW-0560">Oxidoreductase</keyword>
<dbReference type="InterPro" id="IPR002347">
    <property type="entry name" value="SDR_fam"/>
</dbReference>
<sequence>MNAISPGVVLEPAPGEAHPAEVMMNGTPAGRLGTPDAIANAAVYLAGDESAFVHGIVLDVDGGRTTAAVIAA</sequence>
<name>A0A1G8XSS1_9ACTN</name>
<dbReference type="SUPFAM" id="SSF51735">
    <property type="entry name" value="NAD(P)-binding Rossmann-fold domains"/>
    <property type="match status" value="1"/>
</dbReference>
<keyword evidence="4" id="KW-1185">Reference proteome</keyword>
<dbReference type="PANTHER" id="PTHR43477:SF1">
    <property type="entry name" value="DIHYDROANTICAPSIN 7-DEHYDROGENASE"/>
    <property type="match status" value="1"/>
</dbReference>
<gene>
    <name evidence="3" type="ORF">SAMN05421874_10499</name>
</gene>
<dbReference type="AlphaFoldDB" id="A0A1G8XSS1"/>
<dbReference type="GO" id="GO:0016491">
    <property type="term" value="F:oxidoreductase activity"/>
    <property type="evidence" value="ECO:0007669"/>
    <property type="project" value="UniProtKB-KW"/>
</dbReference>
<dbReference type="Proteomes" id="UP000198683">
    <property type="component" value="Unassembled WGS sequence"/>
</dbReference>
<proteinExistence type="inferred from homology"/>
<dbReference type="RefSeq" id="WP_218128790.1">
    <property type="nucleotide sequence ID" value="NZ_FNFB01000004.1"/>
</dbReference>